<evidence type="ECO:0000313" key="3">
    <source>
        <dbReference type="EMBL" id="RNF30306.1"/>
    </source>
</evidence>
<dbReference type="InterPro" id="IPR011049">
    <property type="entry name" value="Serralysin-like_metalloprot_C"/>
</dbReference>
<dbReference type="PROSITE" id="PS00330">
    <property type="entry name" value="HEMOLYSIN_CALCIUM"/>
    <property type="match status" value="3"/>
</dbReference>
<dbReference type="InterPro" id="IPR018511">
    <property type="entry name" value="Hemolysin-typ_Ca-bd_CS"/>
</dbReference>
<reference evidence="3" key="1">
    <citation type="submission" date="2014-10" db="EMBL/GenBank/DDBJ databases">
        <title>Massilia sp. genome.</title>
        <authorList>
            <person name="Xu B."/>
            <person name="Dai L."/>
            <person name="Huang Z."/>
        </authorList>
    </citation>
    <scope>NUCLEOTIDE SEQUENCE [LARGE SCALE GENOMIC DNA]</scope>
    <source>
        <strain evidence="3">CFS-1</strain>
    </source>
</reference>
<evidence type="ECO:0000256" key="1">
    <source>
        <dbReference type="ARBA" id="ARBA00004613"/>
    </source>
</evidence>
<sequence length="738" mass="78001">TTLLALFDTARGTKEPVALAKALADTAKAAAGDPVTLESLLRGGGMDKVLKVMPAKATLQDVVDALGKGGLPAAVDVVYPTAPSTPSVPSPTFSLELSFQTVKQGDFDLNLKDNITNQSTADVTFSYVGRDLRPGQHFEYSLDGVSYSDKNVVTDAETNTVVLKGVQLGYLQHITTFAGESSDVSITTPVLPLPNLPIFPLPTLPTLPSLPNLPNVPNVPNLDPFNKVTTIYVRAVDSSGAHTTPFVQKIVYDGFVTQPLVALKNDTFHKDLGSNVDLVTKDGALDVTNVEPGAKVEYVVISQEPQKIVGPFGSNTDFDQPPVNADWTAAPQYEQGLNMVWVRVTDIAGNQSYQKFNFTLDSEEPEAPTIKLHSSTTDSSSNLPLSTGQIDISGLEFGQDSAWEYSLDGGEEWTIGDNAANTFGEATLNVPGTGAKSVLVRQFDSAGNVSAPTKALEFTIAEQAPLQVRTTDYGIEVKQNAPGMLVLVPEDNAQSPTPLFYATPTSDGWFKVAAPHQPMTGVIGVVSSNESVLLDPKGSVYTLGSDVDEAITGSHVYGFGDNDLLTGTDGDDFLSGGDGNDTINGGLGDDVIIGGAGGDLIVASGGNDRIVINDASESYLGFDFDLKFDQVEIESSDTLVFDFKADVTKAYDKFLDLHPESTIDEIFVALNASYTAAAGPDGGAAVLMSNEDGLVFLVVDNGDSQIDAQDIVVQIVGADFGTIYADPNGNVAFNPFIN</sequence>
<dbReference type="Gene3D" id="2.150.10.10">
    <property type="entry name" value="Serralysin-like metalloprotease, C-terminal"/>
    <property type="match status" value="1"/>
</dbReference>
<name>A0A422QK07_9BURK</name>
<comment type="subcellular location">
    <subcellularLocation>
        <location evidence="1">Secreted</location>
    </subcellularLocation>
</comment>
<proteinExistence type="predicted"/>
<gene>
    <name evidence="3" type="ORF">NM04_13705</name>
</gene>
<keyword evidence="4" id="KW-1185">Reference proteome</keyword>
<accession>A0A422QK07</accession>
<feature type="non-terminal residue" evidence="3">
    <location>
        <position position="1"/>
    </location>
</feature>
<keyword evidence="2" id="KW-0964">Secreted</keyword>
<organism evidence="3 4">
    <name type="scientific">Massilia aurea</name>
    <dbReference type="NCBI Taxonomy" id="373040"/>
    <lineage>
        <taxon>Bacteria</taxon>
        <taxon>Pseudomonadati</taxon>
        <taxon>Pseudomonadota</taxon>
        <taxon>Betaproteobacteria</taxon>
        <taxon>Burkholderiales</taxon>
        <taxon>Oxalobacteraceae</taxon>
        <taxon>Telluria group</taxon>
        <taxon>Massilia</taxon>
    </lineage>
</organism>
<dbReference type="PANTHER" id="PTHR38340:SF1">
    <property type="entry name" value="S-LAYER PROTEIN"/>
    <property type="match status" value="1"/>
</dbReference>
<evidence type="ECO:0000256" key="2">
    <source>
        <dbReference type="ARBA" id="ARBA00022525"/>
    </source>
</evidence>
<dbReference type="InterPro" id="IPR001343">
    <property type="entry name" value="Hemolysn_Ca-bd"/>
</dbReference>
<dbReference type="SUPFAM" id="SSF51120">
    <property type="entry name" value="beta-Roll"/>
    <property type="match status" value="1"/>
</dbReference>
<dbReference type="GO" id="GO:0005509">
    <property type="term" value="F:calcium ion binding"/>
    <property type="evidence" value="ECO:0007669"/>
    <property type="project" value="InterPro"/>
</dbReference>
<dbReference type="AlphaFoldDB" id="A0A422QK07"/>
<dbReference type="InterPro" id="IPR050557">
    <property type="entry name" value="RTX_toxin/Mannuronan_C5-epim"/>
</dbReference>
<comment type="caution">
    <text evidence="3">The sequence shown here is derived from an EMBL/GenBank/DDBJ whole genome shotgun (WGS) entry which is preliminary data.</text>
</comment>
<protein>
    <submittedName>
        <fullName evidence="3">Uncharacterized protein</fullName>
    </submittedName>
</protein>
<dbReference type="Pfam" id="PF00353">
    <property type="entry name" value="HemolysinCabind"/>
    <property type="match status" value="1"/>
</dbReference>
<dbReference type="GO" id="GO:0005576">
    <property type="term" value="C:extracellular region"/>
    <property type="evidence" value="ECO:0007669"/>
    <property type="project" value="UniProtKB-SubCell"/>
</dbReference>
<dbReference type="EMBL" id="JSAB01000125">
    <property type="protein sequence ID" value="RNF30306.1"/>
    <property type="molecule type" value="Genomic_DNA"/>
</dbReference>
<dbReference type="PRINTS" id="PR00313">
    <property type="entry name" value="CABNDNGRPT"/>
</dbReference>
<dbReference type="PANTHER" id="PTHR38340">
    <property type="entry name" value="S-LAYER PROTEIN"/>
    <property type="match status" value="1"/>
</dbReference>
<dbReference type="Proteomes" id="UP000283254">
    <property type="component" value="Unassembled WGS sequence"/>
</dbReference>
<evidence type="ECO:0000313" key="4">
    <source>
        <dbReference type="Proteomes" id="UP000283254"/>
    </source>
</evidence>